<dbReference type="GO" id="GO:0009052">
    <property type="term" value="P:pentose-phosphate shunt, non-oxidative branch"/>
    <property type="evidence" value="ECO:0007669"/>
    <property type="project" value="TreeGrafter"/>
</dbReference>
<dbReference type="GO" id="GO:0019316">
    <property type="term" value="P:D-allose catabolic process"/>
    <property type="evidence" value="ECO:0007669"/>
    <property type="project" value="TreeGrafter"/>
</dbReference>
<dbReference type="RefSeq" id="WP_133402231.1">
    <property type="nucleotide sequence ID" value="NZ_SMTK01000001.1"/>
</dbReference>
<dbReference type="Gene3D" id="3.40.1400.10">
    <property type="entry name" value="Sugar-phosphate isomerase, RpiB/LacA/LacB"/>
    <property type="match status" value="1"/>
</dbReference>
<dbReference type="GO" id="GO:0004751">
    <property type="term" value="F:ribose-5-phosphate isomerase activity"/>
    <property type="evidence" value="ECO:0007669"/>
    <property type="project" value="UniProtKB-EC"/>
</dbReference>
<feature type="binding site" evidence="9">
    <location>
        <begin position="71"/>
        <end position="75"/>
    </location>
    <ligand>
        <name>D-ribulose 5-phosphate</name>
        <dbReference type="ChEBI" id="CHEBI:58121"/>
    </ligand>
</feature>
<dbReference type="InterPro" id="IPR003500">
    <property type="entry name" value="RpiB_LacA_LacB"/>
</dbReference>
<evidence type="ECO:0000313" key="11">
    <source>
        <dbReference type="Proteomes" id="UP000295411"/>
    </source>
</evidence>
<organism evidence="10 11">
    <name type="scientific">Arthrobacter crusticola</name>
    <dbReference type="NCBI Taxonomy" id="2547960"/>
    <lineage>
        <taxon>Bacteria</taxon>
        <taxon>Bacillati</taxon>
        <taxon>Actinomycetota</taxon>
        <taxon>Actinomycetes</taxon>
        <taxon>Micrococcales</taxon>
        <taxon>Micrococcaceae</taxon>
        <taxon>Arthrobacter</taxon>
    </lineage>
</organism>
<proteinExistence type="inferred from homology"/>
<evidence type="ECO:0000313" key="10">
    <source>
        <dbReference type="EMBL" id="TDK27810.1"/>
    </source>
</evidence>
<feature type="binding site" evidence="9">
    <location>
        <position position="104"/>
    </location>
    <ligand>
        <name>D-ribulose 5-phosphate</name>
        <dbReference type="ChEBI" id="CHEBI:58121"/>
    </ligand>
</feature>
<dbReference type="InterPro" id="IPR011860">
    <property type="entry name" value="Rib-5-P_Isoase_Actino"/>
</dbReference>
<feature type="binding site" evidence="9">
    <location>
        <position position="142"/>
    </location>
    <ligand>
        <name>D-ribulose 5-phosphate</name>
        <dbReference type="ChEBI" id="CHEBI:58121"/>
    </ligand>
</feature>
<feature type="binding site" evidence="9">
    <location>
        <position position="138"/>
    </location>
    <ligand>
        <name>D-ribulose 5-phosphate</name>
        <dbReference type="ChEBI" id="CHEBI:58121"/>
    </ligand>
</feature>
<evidence type="ECO:0000256" key="8">
    <source>
        <dbReference type="ARBA" id="ARBA00032117"/>
    </source>
</evidence>
<feature type="binding site" evidence="9">
    <location>
        <position position="114"/>
    </location>
    <ligand>
        <name>D-ribulose 5-phosphate</name>
        <dbReference type="ChEBI" id="CHEBI:58121"/>
    </ligand>
</feature>
<protein>
    <recommendedName>
        <fullName evidence="6">Ribose-5-phosphate isomerase B</fullName>
        <ecNumber evidence="5">5.3.1.6</ecNumber>
    </recommendedName>
    <alternativeName>
        <fullName evidence="8">Phosphoriboisomerase B</fullName>
    </alternativeName>
</protein>
<comment type="similarity">
    <text evidence="3">Belongs to the LacAB/RpiB family.</text>
</comment>
<evidence type="ECO:0000256" key="2">
    <source>
        <dbReference type="ARBA" id="ARBA00004988"/>
    </source>
</evidence>
<dbReference type="PANTHER" id="PTHR30345:SF0">
    <property type="entry name" value="DNA DAMAGE-REPAIR_TOLERATION PROTEIN DRT102"/>
    <property type="match status" value="1"/>
</dbReference>
<comment type="catalytic activity">
    <reaction evidence="1">
        <text>aldehydo-D-ribose 5-phosphate = D-ribulose 5-phosphate</text>
        <dbReference type="Rhea" id="RHEA:14657"/>
        <dbReference type="ChEBI" id="CHEBI:58121"/>
        <dbReference type="ChEBI" id="CHEBI:58273"/>
        <dbReference type="EC" id="5.3.1.6"/>
    </reaction>
</comment>
<accession>A0A4R5U2D5</accession>
<evidence type="ECO:0000256" key="4">
    <source>
        <dbReference type="ARBA" id="ARBA00011738"/>
    </source>
</evidence>
<comment type="pathway">
    <text evidence="2">Carbohydrate degradation; pentose phosphate pathway; D-ribose 5-phosphate from D-ribulose 5-phosphate (non-oxidative stage): step 1/1.</text>
</comment>
<feature type="binding site" evidence="9">
    <location>
        <begin position="8"/>
        <end position="9"/>
    </location>
    <ligand>
        <name>D-ribulose 5-phosphate</name>
        <dbReference type="ChEBI" id="CHEBI:58121"/>
    </ligand>
</feature>
<dbReference type="NCBIfam" id="TIGR02133">
    <property type="entry name" value="RPI_actino"/>
    <property type="match status" value="1"/>
</dbReference>
<evidence type="ECO:0000256" key="1">
    <source>
        <dbReference type="ARBA" id="ARBA00001713"/>
    </source>
</evidence>
<reference evidence="10 11" key="1">
    <citation type="submission" date="2019-03" db="EMBL/GenBank/DDBJ databases">
        <title>Arthrobacter sp. nov., an bacterium isolated from biocrust in Mu Us Desert.</title>
        <authorList>
            <person name="Lixiong L."/>
        </authorList>
    </citation>
    <scope>NUCLEOTIDE SEQUENCE [LARGE SCALE GENOMIC DNA]</scope>
    <source>
        <strain evidence="10 11">SLN-3</strain>
    </source>
</reference>
<sequence>MRVHLATDHAGMELSAHLVGHLGAAGYDVVDHGPTEYDPEDDYPRFCINAALAVVADQAAGVEALGIVLGGSGNGEQIAANKVRGIRAALAWNLDTARLARNHNDANIIAVGGRQHSVEEATSIIEAFLAEPFSNDSRHVRRIGKIADYEATGDVPE</sequence>
<dbReference type="EC" id="5.3.1.6" evidence="5"/>
<keyword evidence="7 10" id="KW-0413">Isomerase</keyword>
<gene>
    <name evidence="10" type="ORF">E2F48_01400</name>
</gene>
<dbReference type="PANTHER" id="PTHR30345">
    <property type="entry name" value="RIBOSE-5-PHOSPHATE ISOMERASE B"/>
    <property type="match status" value="1"/>
</dbReference>
<evidence type="ECO:0000256" key="9">
    <source>
        <dbReference type="PIRSR" id="PIRSR005384-2"/>
    </source>
</evidence>
<comment type="subunit">
    <text evidence="4">Homodimer.</text>
</comment>
<evidence type="ECO:0000256" key="6">
    <source>
        <dbReference type="ARBA" id="ARBA00014007"/>
    </source>
</evidence>
<dbReference type="NCBIfam" id="TIGR00689">
    <property type="entry name" value="rpiB_lacA_lacB"/>
    <property type="match status" value="1"/>
</dbReference>
<comment type="caution">
    <text evidence="10">The sequence shown here is derived from an EMBL/GenBank/DDBJ whole genome shotgun (WGS) entry which is preliminary data.</text>
</comment>
<dbReference type="SUPFAM" id="SSF89623">
    <property type="entry name" value="Ribose/Galactose isomerase RpiB/AlsB"/>
    <property type="match status" value="1"/>
</dbReference>
<dbReference type="OrthoDB" id="1778624at2"/>
<evidence type="ECO:0000256" key="5">
    <source>
        <dbReference type="ARBA" id="ARBA00011959"/>
    </source>
</evidence>
<evidence type="ECO:0000256" key="7">
    <source>
        <dbReference type="ARBA" id="ARBA00023235"/>
    </source>
</evidence>
<keyword evidence="11" id="KW-1185">Reference proteome</keyword>
<dbReference type="EMBL" id="SMTK01000001">
    <property type="protein sequence ID" value="TDK27810.1"/>
    <property type="molecule type" value="Genomic_DNA"/>
</dbReference>
<dbReference type="Pfam" id="PF02502">
    <property type="entry name" value="LacAB_rpiB"/>
    <property type="match status" value="1"/>
</dbReference>
<name>A0A4R5U2D5_9MICC</name>
<evidence type="ECO:0000256" key="3">
    <source>
        <dbReference type="ARBA" id="ARBA00008754"/>
    </source>
</evidence>
<dbReference type="AlphaFoldDB" id="A0A4R5U2D5"/>
<dbReference type="PIRSF" id="PIRSF005384">
    <property type="entry name" value="RpiB_LacA_B"/>
    <property type="match status" value="1"/>
</dbReference>
<dbReference type="Proteomes" id="UP000295411">
    <property type="component" value="Unassembled WGS sequence"/>
</dbReference>
<dbReference type="NCBIfam" id="NF004051">
    <property type="entry name" value="PRK05571.1"/>
    <property type="match status" value="1"/>
</dbReference>
<dbReference type="InterPro" id="IPR036569">
    <property type="entry name" value="RpiB_LacA_LacB_sf"/>
</dbReference>